<dbReference type="AlphaFoldDB" id="A0A918UWX7"/>
<comment type="caution">
    <text evidence="1">The sequence shown here is derived from an EMBL/GenBank/DDBJ whole genome shotgun (WGS) entry which is preliminary data.</text>
</comment>
<reference evidence="1" key="2">
    <citation type="submission" date="2020-09" db="EMBL/GenBank/DDBJ databases">
        <authorList>
            <person name="Sun Q."/>
            <person name="Kim S."/>
        </authorList>
    </citation>
    <scope>NUCLEOTIDE SEQUENCE</scope>
    <source>
        <strain evidence="1">KCTC 32296</strain>
    </source>
</reference>
<dbReference type="Proteomes" id="UP000662572">
    <property type="component" value="Unassembled WGS sequence"/>
</dbReference>
<keyword evidence="2" id="KW-1185">Reference proteome</keyword>
<accession>A0A918UWX7</accession>
<evidence type="ECO:0000313" key="1">
    <source>
        <dbReference type="EMBL" id="GGZ39123.1"/>
    </source>
</evidence>
<gene>
    <name evidence="1" type="ORF">GCM10011273_26920</name>
</gene>
<protein>
    <submittedName>
        <fullName evidence="1">Uncharacterized protein</fullName>
    </submittedName>
</protein>
<proteinExistence type="predicted"/>
<evidence type="ECO:0000313" key="2">
    <source>
        <dbReference type="Proteomes" id="UP000662572"/>
    </source>
</evidence>
<organism evidence="1 2">
    <name type="scientific">Asticcacaulis endophyticus</name>
    <dbReference type="NCBI Taxonomy" id="1395890"/>
    <lineage>
        <taxon>Bacteria</taxon>
        <taxon>Pseudomonadati</taxon>
        <taxon>Pseudomonadota</taxon>
        <taxon>Alphaproteobacteria</taxon>
        <taxon>Caulobacterales</taxon>
        <taxon>Caulobacteraceae</taxon>
        <taxon>Asticcacaulis</taxon>
    </lineage>
</organism>
<name>A0A918UWX7_9CAUL</name>
<reference evidence="1" key="1">
    <citation type="journal article" date="2014" name="Int. J. Syst. Evol. Microbiol.">
        <title>Complete genome sequence of Corynebacterium casei LMG S-19264T (=DSM 44701T), isolated from a smear-ripened cheese.</title>
        <authorList>
            <consortium name="US DOE Joint Genome Institute (JGI-PGF)"/>
            <person name="Walter F."/>
            <person name="Albersmeier A."/>
            <person name="Kalinowski J."/>
            <person name="Ruckert C."/>
        </authorList>
    </citation>
    <scope>NUCLEOTIDE SEQUENCE</scope>
    <source>
        <strain evidence="1">KCTC 32296</strain>
    </source>
</reference>
<dbReference type="EMBL" id="BMZB01000004">
    <property type="protein sequence ID" value="GGZ39123.1"/>
    <property type="molecule type" value="Genomic_DNA"/>
</dbReference>
<sequence>MTVMITDRLAKATRIKALSGLSKRYPPEKQQQHRLAPQFAGDTQRCSDACAANHWHLPI</sequence>